<evidence type="ECO:0000256" key="1">
    <source>
        <dbReference type="SAM" id="SignalP"/>
    </source>
</evidence>
<gene>
    <name evidence="2" type="ORF">MHEL_17400</name>
</gene>
<dbReference type="EMBL" id="AP022596">
    <property type="protein sequence ID" value="BBY63497.1"/>
    <property type="molecule type" value="Genomic_DNA"/>
</dbReference>
<organism evidence="2 3">
    <name type="scientific">Mycolicibacterium helvum</name>
    <dbReference type="NCBI Taxonomy" id="1534349"/>
    <lineage>
        <taxon>Bacteria</taxon>
        <taxon>Bacillati</taxon>
        <taxon>Actinomycetota</taxon>
        <taxon>Actinomycetes</taxon>
        <taxon>Mycobacteriales</taxon>
        <taxon>Mycobacteriaceae</taxon>
        <taxon>Mycolicibacterium</taxon>
    </lineage>
</organism>
<name>A0A7I7T2K3_9MYCO</name>
<keyword evidence="1" id="KW-0732">Signal</keyword>
<sequence length="82" mass="8053">MRKSAVVATLAGALTAVGLAVAGVAEAADTSPSCPTAYQCLQTGPDPQVPYGTDPSVPYGVGNWNDPVPFGHGSSSYTGGAA</sequence>
<dbReference type="Proteomes" id="UP000467148">
    <property type="component" value="Chromosome"/>
</dbReference>
<protein>
    <submittedName>
        <fullName evidence="2">Uncharacterized protein</fullName>
    </submittedName>
</protein>
<evidence type="ECO:0000313" key="3">
    <source>
        <dbReference type="Proteomes" id="UP000467148"/>
    </source>
</evidence>
<evidence type="ECO:0000313" key="2">
    <source>
        <dbReference type="EMBL" id="BBY63497.1"/>
    </source>
</evidence>
<keyword evidence="3" id="KW-1185">Reference proteome</keyword>
<proteinExistence type="predicted"/>
<accession>A0A7I7T2K3</accession>
<feature type="signal peptide" evidence="1">
    <location>
        <begin position="1"/>
        <end position="27"/>
    </location>
</feature>
<dbReference type="AlphaFoldDB" id="A0A7I7T2K3"/>
<dbReference type="KEGG" id="mhev:MHEL_17400"/>
<feature type="chain" id="PRO_5029884642" evidence="1">
    <location>
        <begin position="28"/>
        <end position="82"/>
    </location>
</feature>
<reference evidence="2 3" key="1">
    <citation type="journal article" date="2019" name="Emerg. Microbes Infect.">
        <title>Comprehensive subspecies identification of 175 nontuberculous mycobacteria species based on 7547 genomic profiles.</title>
        <authorList>
            <person name="Matsumoto Y."/>
            <person name="Kinjo T."/>
            <person name="Motooka D."/>
            <person name="Nabeya D."/>
            <person name="Jung N."/>
            <person name="Uechi K."/>
            <person name="Horii T."/>
            <person name="Iida T."/>
            <person name="Fujita J."/>
            <person name="Nakamura S."/>
        </authorList>
    </citation>
    <scope>NUCLEOTIDE SEQUENCE [LARGE SCALE GENOMIC DNA]</scope>
    <source>
        <strain evidence="2 3">JCM 30396</strain>
    </source>
</reference>